<feature type="transmembrane region" description="Helical" evidence="1">
    <location>
        <begin position="71"/>
        <end position="92"/>
    </location>
</feature>
<keyword evidence="1" id="KW-0812">Transmembrane</keyword>
<evidence type="ECO:0000313" key="4">
    <source>
        <dbReference type="Proteomes" id="UP000273828"/>
    </source>
</evidence>
<dbReference type="GO" id="GO:0016020">
    <property type="term" value="C:membrane"/>
    <property type="evidence" value="ECO:0007669"/>
    <property type="project" value="InterPro"/>
</dbReference>
<proteinExistence type="predicted"/>
<keyword evidence="4" id="KW-1185">Reference proteome</keyword>
<comment type="caution">
    <text evidence="3">The sequence shown here is derived from an EMBL/GenBank/DDBJ whole genome shotgun (WGS) entry which is preliminary data.</text>
</comment>
<keyword evidence="1" id="KW-1133">Transmembrane helix</keyword>
<dbReference type="SUPFAM" id="SSF103481">
    <property type="entry name" value="Multidrug resistance efflux transporter EmrE"/>
    <property type="match status" value="1"/>
</dbReference>
<dbReference type="RefSeq" id="WP_124179213.1">
    <property type="nucleotide sequence ID" value="NZ_REFY01000005.1"/>
</dbReference>
<reference evidence="3 4" key="1">
    <citation type="submission" date="2018-10" db="EMBL/GenBank/DDBJ databases">
        <title>Natrarchaeobius chitinivorans gen. nov., sp. nov., and Natrarchaeobius haloalkaliphilus sp. nov., alkaliphilic, chitin-utilizing haloarchaea from hypersaline alkaline lakes.</title>
        <authorList>
            <person name="Sorokin D.Y."/>
            <person name="Elcheninov A.G."/>
            <person name="Kostrikina N.A."/>
            <person name="Bale N.J."/>
            <person name="Sinninghe Damste J.S."/>
            <person name="Khijniak T.V."/>
            <person name="Kublanov I.V."/>
            <person name="Toshchakov S.V."/>
        </authorList>
    </citation>
    <scope>NUCLEOTIDE SEQUENCE [LARGE SCALE GENOMIC DNA]</scope>
    <source>
        <strain evidence="3 4">AArcht-Sl</strain>
    </source>
</reference>
<dbReference type="EMBL" id="REFY01000005">
    <property type="protein sequence ID" value="RQG88018.1"/>
    <property type="molecule type" value="Genomic_DNA"/>
</dbReference>
<feature type="transmembrane region" description="Helical" evidence="1">
    <location>
        <begin position="104"/>
        <end position="124"/>
    </location>
</feature>
<accession>A0A3N6P0K1</accession>
<dbReference type="OrthoDB" id="201587at2157"/>
<evidence type="ECO:0000259" key="2">
    <source>
        <dbReference type="Pfam" id="PF00892"/>
    </source>
</evidence>
<dbReference type="InterPro" id="IPR000620">
    <property type="entry name" value="EamA_dom"/>
</dbReference>
<evidence type="ECO:0000313" key="3">
    <source>
        <dbReference type="EMBL" id="RQG88018.1"/>
    </source>
</evidence>
<name>A0A3N6P0K1_9EURY</name>
<protein>
    <recommendedName>
        <fullName evidence="2">EamA domain-containing protein</fullName>
    </recommendedName>
</protein>
<feature type="transmembrane region" description="Helical" evidence="1">
    <location>
        <begin position="130"/>
        <end position="149"/>
    </location>
</feature>
<organism evidence="3 4">
    <name type="scientific">Natrarchaeobius halalkaliphilus</name>
    <dbReference type="NCBI Taxonomy" id="1679091"/>
    <lineage>
        <taxon>Archaea</taxon>
        <taxon>Methanobacteriati</taxon>
        <taxon>Methanobacteriota</taxon>
        <taxon>Stenosarchaea group</taxon>
        <taxon>Halobacteria</taxon>
        <taxon>Halobacteriales</taxon>
        <taxon>Natrialbaceae</taxon>
        <taxon>Natrarchaeobius</taxon>
    </lineage>
</organism>
<feature type="transmembrane region" description="Helical" evidence="1">
    <location>
        <begin position="40"/>
        <end position="59"/>
    </location>
</feature>
<feature type="transmembrane region" description="Helical" evidence="1">
    <location>
        <begin position="233"/>
        <end position="251"/>
    </location>
</feature>
<dbReference type="Proteomes" id="UP000273828">
    <property type="component" value="Unassembled WGS sequence"/>
</dbReference>
<evidence type="ECO:0000256" key="1">
    <source>
        <dbReference type="SAM" id="Phobius"/>
    </source>
</evidence>
<feature type="transmembrane region" description="Helical" evidence="1">
    <location>
        <begin position="298"/>
        <end position="315"/>
    </location>
</feature>
<feature type="transmembrane region" description="Helical" evidence="1">
    <location>
        <begin position="257"/>
        <end position="277"/>
    </location>
</feature>
<sequence length="316" mass="33475">MPENLWLSFAFLAASIYATLSLVDKIVLDRDSTGPISTTALSGFSMMATFIVAGIMTQNTGFESTTISSELLLAMGIGILGGFAYVLSLWTYFIGLEKSEVSRFIPLLSLDLIIVLVLAFVLLGEGFQPVVYVGVFVIFLGTVLISLDNASLTAGFKSKQALFWGLLVAGTTAALQLILEFMTAHLSLFGIMFWVGIGGVFSLCGLLAWKLVQAGRLPSGAFESAVSAQGGVLLIRGGFIAIAYYAFVLALETGPVSIAVAVLKLDVFLVFFGALVLSKIAPAILHEPTNRRILVQKFTASGLIVGGVVIIQTVTA</sequence>
<keyword evidence="1" id="KW-0472">Membrane</keyword>
<dbReference type="InterPro" id="IPR037185">
    <property type="entry name" value="EmrE-like"/>
</dbReference>
<dbReference type="AlphaFoldDB" id="A0A3N6P0K1"/>
<dbReference type="Gene3D" id="1.10.3730.20">
    <property type="match status" value="1"/>
</dbReference>
<feature type="transmembrane region" description="Helical" evidence="1">
    <location>
        <begin position="161"/>
        <end position="179"/>
    </location>
</feature>
<feature type="transmembrane region" description="Helical" evidence="1">
    <location>
        <begin position="6"/>
        <end position="28"/>
    </location>
</feature>
<feature type="transmembrane region" description="Helical" evidence="1">
    <location>
        <begin position="191"/>
        <end position="212"/>
    </location>
</feature>
<gene>
    <name evidence="3" type="ORF">EA462_14275</name>
</gene>
<feature type="domain" description="EamA" evidence="2">
    <location>
        <begin position="5"/>
        <end position="146"/>
    </location>
</feature>
<dbReference type="Pfam" id="PF00892">
    <property type="entry name" value="EamA"/>
    <property type="match status" value="1"/>
</dbReference>